<evidence type="ECO:0000313" key="1">
    <source>
        <dbReference type="EMBL" id="OTF73227.1"/>
    </source>
</evidence>
<dbReference type="OrthoDB" id="115435at2759"/>
<dbReference type="Proteomes" id="UP000194236">
    <property type="component" value="Unassembled WGS sequence"/>
</dbReference>
<proteinExistence type="predicted"/>
<protein>
    <submittedName>
        <fullName evidence="1">Uncharacterized protein</fullName>
    </submittedName>
</protein>
<evidence type="ECO:0000313" key="2">
    <source>
        <dbReference type="Proteomes" id="UP000194236"/>
    </source>
</evidence>
<name>A0A1Y3AZ26_EURMA</name>
<dbReference type="AlphaFoldDB" id="A0A1Y3AZ26"/>
<dbReference type="EMBL" id="MUJZ01052556">
    <property type="protein sequence ID" value="OTF73227.1"/>
    <property type="molecule type" value="Genomic_DNA"/>
</dbReference>
<reference evidence="1 2" key="1">
    <citation type="submission" date="2017-03" db="EMBL/GenBank/DDBJ databases">
        <title>Genome Survey of Euroglyphus maynei.</title>
        <authorList>
            <person name="Arlian L.G."/>
            <person name="Morgan M.S."/>
            <person name="Rider S.D."/>
        </authorList>
    </citation>
    <scope>NUCLEOTIDE SEQUENCE [LARGE SCALE GENOMIC DNA]</scope>
    <source>
        <strain evidence="1">Arlian Lab</strain>
        <tissue evidence="1">Whole body</tissue>
    </source>
</reference>
<gene>
    <name evidence="1" type="ORF">BLA29_003050</name>
</gene>
<sequence>MVTPLDTKYNLQYDPVDHQLVRRTRIFNSQQAQRQQKQQYDKRIKEETINQGDLVFWHQLEQSSGSSKKLNRRWKGPFRVAEISGPNCTVEDDRGNRKLVHRNHVKKWRGEQRVDLEMLRSRGRPVTRSGPGGR</sequence>
<keyword evidence="2" id="KW-1185">Reference proteome</keyword>
<organism evidence="1 2">
    <name type="scientific">Euroglyphus maynei</name>
    <name type="common">Mayne's house dust mite</name>
    <dbReference type="NCBI Taxonomy" id="6958"/>
    <lineage>
        <taxon>Eukaryota</taxon>
        <taxon>Metazoa</taxon>
        <taxon>Ecdysozoa</taxon>
        <taxon>Arthropoda</taxon>
        <taxon>Chelicerata</taxon>
        <taxon>Arachnida</taxon>
        <taxon>Acari</taxon>
        <taxon>Acariformes</taxon>
        <taxon>Sarcoptiformes</taxon>
        <taxon>Astigmata</taxon>
        <taxon>Psoroptidia</taxon>
        <taxon>Analgoidea</taxon>
        <taxon>Pyroglyphidae</taxon>
        <taxon>Pyroglyphinae</taxon>
        <taxon>Euroglyphus</taxon>
    </lineage>
</organism>
<comment type="caution">
    <text evidence="1">The sequence shown here is derived from an EMBL/GenBank/DDBJ whole genome shotgun (WGS) entry which is preliminary data.</text>
</comment>
<accession>A0A1Y3AZ26</accession>